<organism evidence="3 4">
    <name type="scientific">Novosphingobium mathurense</name>
    <dbReference type="NCBI Taxonomy" id="428990"/>
    <lineage>
        <taxon>Bacteria</taxon>
        <taxon>Pseudomonadati</taxon>
        <taxon>Pseudomonadota</taxon>
        <taxon>Alphaproteobacteria</taxon>
        <taxon>Sphingomonadales</taxon>
        <taxon>Sphingomonadaceae</taxon>
        <taxon>Novosphingobium</taxon>
    </lineage>
</organism>
<feature type="domain" description="N-terminal" evidence="1">
    <location>
        <begin position="12"/>
        <end position="131"/>
    </location>
</feature>
<evidence type="ECO:0000259" key="1">
    <source>
        <dbReference type="Pfam" id="PF08401"/>
    </source>
</evidence>
<protein>
    <submittedName>
        <fullName evidence="3">Antirestriction protein ArdC</fullName>
    </submittedName>
</protein>
<dbReference type="InterPro" id="IPR017113">
    <property type="entry name" value="Antirestriction_ArdC"/>
</dbReference>
<dbReference type="RefSeq" id="WP_079731419.1">
    <property type="nucleotide sequence ID" value="NZ_FVZE01000007.1"/>
</dbReference>
<evidence type="ECO:0000313" key="4">
    <source>
        <dbReference type="Proteomes" id="UP000190989"/>
    </source>
</evidence>
<dbReference type="Proteomes" id="UP000190989">
    <property type="component" value="Unassembled WGS sequence"/>
</dbReference>
<sequence>MSRSHPATPRADVYSRITTEIVSAIEAGAGDWRMPWHHDGAATTRPQNVTSRRRYRGVNVLALWIAAEASSYSSGLWGTYRQWAALGGQVRKGERGTTVVFWKQAASRADDDHDDGEAGPGRMFARAFTVFNLAQVEGYEPAPVAVLPESERFEHAEAFVAALKIPITEGAYDAHYRIDLDHIFMPIFASFRDPSAQMGTLLHEAGHATGAKHRLDRNFAERFKRDSLAIEEICAELTASFVLADLGIAHHPRADHAAYVASWLRVLKDDPRAIFTAASKAQAAADWMHAQQPQPEELAA</sequence>
<name>A0A1U6IIF7_9SPHN</name>
<dbReference type="AlphaFoldDB" id="A0A1U6IIF7"/>
<evidence type="ECO:0000259" key="2">
    <source>
        <dbReference type="Pfam" id="PF18818"/>
    </source>
</evidence>
<dbReference type="STRING" id="428990.SAMN06295987_10753"/>
<dbReference type="PIRSF" id="PIRSF037112">
    <property type="entry name" value="Antirestriction_ArdC"/>
    <property type="match status" value="1"/>
</dbReference>
<dbReference type="GO" id="GO:0003697">
    <property type="term" value="F:single-stranded DNA binding"/>
    <property type="evidence" value="ECO:0007669"/>
    <property type="project" value="InterPro"/>
</dbReference>
<proteinExistence type="predicted"/>
<dbReference type="EMBL" id="FVZE01000007">
    <property type="protein sequence ID" value="SLK07793.1"/>
    <property type="molecule type" value="Genomic_DNA"/>
</dbReference>
<dbReference type="Pfam" id="PF08401">
    <property type="entry name" value="ArdcN"/>
    <property type="match status" value="1"/>
</dbReference>
<reference evidence="4" key="1">
    <citation type="submission" date="2017-02" db="EMBL/GenBank/DDBJ databases">
        <authorList>
            <person name="Varghese N."/>
            <person name="Submissions S."/>
        </authorList>
    </citation>
    <scope>NUCLEOTIDE SEQUENCE [LARGE SCALE GENOMIC DNA]</scope>
    <source>
        <strain evidence="4">SM117</strain>
    </source>
</reference>
<dbReference type="Pfam" id="PF18818">
    <property type="entry name" value="MPTase-PolyVal"/>
    <property type="match status" value="1"/>
</dbReference>
<evidence type="ECO:0000313" key="3">
    <source>
        <dbReference type="EMBL" id="SLK07793.1"/>
    </source>
</evidence>
<dbReference type="InterPro" id="IPR041459">
    <property type="entry name" value="MPTase-PolyVal"/>
</dbReference>
<feature type="domain" description="Polyvalent protein metallopeptidase" evidence="2">
    <location>
        <begin position="154"/>
        <end position="280"/>
    </location>
</feature>
<keyword evidence="4" id="KW-1185">Reference proteome</keyword>
<gene>
    <name evidence="3" type="ORF">SAMN06295987_10753</name>
</gene>
<dbReference type="InterPro" id="IPR013610">
    <property type="entry name" value="ArdC_N"/>
</dbReference>
<accession>A0A1U6IIF7</accession>